<dbReference type="InParanoid" id="A0A448YTZ5"/>
<sequence>MAKRLSPRLESLWLDEDERVKQRSKQRAKKKLFSSKPKHRASSLLHLFDLADESEKKPKSFEKLISTPFGFDHVAHIDSDSSFGLENSFNTIDMSILPQVIKDSAEHEKDMKSCPNDDASIKPLTPLAPSKKVLKCQKSQVPFEVYSSFRTTPTSSDNTESPTSSTPLKHSSTRSTASTMSVNTIVRSDSVFTKSTTHTSASTLTSAHSSPAQSLSSKKRLSGFKSIYDGDLMFMPPVDLLPPIPQEEEVRLMNTSVRSESSCHTQYSTMSHISNLSHDSATTVGSNQSFSFPRDGDKLRKIPLQVTVLQGPFTERAEKAERATVSGYTVPPPSSPLSSEFKPAVLLTDTLESDADSEIEDDGIKLEKFELTSIAQNMSFNKSATLLIADPNETKKDRIQRQNAREFRVKSMSSEIVQTPLLVHEPTLPAITTPSSADDEIRRMSVVHDFFGDLGIDSSSFGSEEEMSQAFTSLAIQSDAFDDTTGADDSEEEIRDSARMTLLSFKAAHASRRSRMSFDFDSLARQRGEIQGRSRES</sequence>
<reference evidence="3 4" key="1">
    <citation type="submission" date="2018-12" db="EMBL/GenBank/DDBJ databases">
        <authorList>
            <person name="Tiukova I."/>
            <person name="Dainat J."/>
        </authorList>
    </citation>
    <scope>NUCLEOTIDE SEQUENCE [LARGE SCALE GENOMIC DNA]</scope>
</reference>
<organism evidence="3 4">
    <name type="scientific">Brettanomyces naardenensis</name>
    <name type="common">Yeast</name>
    <dbReference type="NCBI Taxonomy" id="13370"/>
    <lineage>
        <taxon>Eukaryota</taxon>
        <taxon>Fungi</taxon>
        <taxon>Dikarya</taxon>
        <taxon>Ascomycota</taxon>
        <taxon>Saccharomycotina</taxon>
        <taxon>Pichiomycetes</taxon>
        <taxon>Pichiales</taxon>
        <taxon>Pichiaceae</taxon>
        <taxon>Brettanomyces</taxon>
    </lineage>
</organism>
<dbReference type="Proteomes" id="UP000290900">
    <property type="component" value="Unassembled WGS sequence"/>
</dbReference>
<accession>A0A448YTZ5</accession>
<keyword evidence="4" id="KW-1185">Reference proteome</keyword>
<evidence type="ECO:0000259" key="2">
    <source>
        <dbReference type="PROSITE" id="PS50108"/>
    </source>
</evidence>
<feature type="region of interest" description="Disordered" evidence="1">
    <location>
        <begin position="149"/>
        <end position="179"/>
    </location>
</feature>
<gene>
    <name evidence="3" type="ORF">BRENAR_LOCUS5122</name>
</gene>
<feature type="region of interest" description="Disordered" evidence="1">
    <location>
        <begin position="106"/>
        <end position="125"/>
    </location>
</feature>
<name>A0A448YTZ5_BRENA</name>
<evidence type="ECO:0000313" key="4">
    <source>
        <dbReference type="Proteomes" id="UP000290900"/>
    </source>
</evidence>
<feature type="domain" description="CRIB" evidence="2">
    <location>
        <begin position="65"/>
        <end position="78"/>
    </location>
</feature>
<evidence type="ECO:0000313" key="3">
    <source>
        <dbReference type="EMBL" id="VEU24394.1"/>
    </source>
</evidence>
<dbReference type="InterPro" id="IPR000095">
    <property type="entry name" value="CRIB_dom"/>
</dbReference>
<dbReference type="AlphaFoldDB" id="A0A448YTZ5"/>
<dbReference type="EMBL" id="CAACVR010000076">
    <property type="protein sequence ID" value="VEU24394.1"/>
    <property type="molecule type" value="Genomic_DNA"/>
</dbReference>
<protein>
    <submittedName>
        <fullName evidence="3">DEKNAAC105676</fullName>
    </submittedName>
</protein>
<dbReference type="OrthoDB" id="3992842at2759"/>
<dbReference type="PROSITE" id="PS50108">
    <property type="entry name" value="CRIB"/>
    <property type="match status" value="1"/>
</dbReference>
<dbReference type="STRING" id="13370.A0A448YTZ5"/>
<evidence type="ECO:0000256" key="1">
    <source>
        <dbReference type="SAM" id="MobiDB-lite"/>
    </source>
</evidence>
<proteinExistence type="predicted"/>